<evidence type="ECO:0000256" key="2">
    <source>
        <dbReference type="SAM" id="Phobius"/>
    </source>
</evidence>
<dbReference type="EMBL" id="KZ084090">
    <property type="protein sequence ID" value="OSD06555.1"/>
    <property type="molecule type" value="Genomic_DNA"/>
</dbReference>
<reference evidence="4 5" key="1">
    <citation type="journal article" date="2015" name="Biotechnol. Biofuels">
        <title>Enhanced degradation of softwood versus hardwood by the white-rot fungus Pycnoporus coccineus.</title>
        <authorList>
            <person name="Couturier M."/>
            <person name="Navarro D."/>
            <person name="Chevret D."/>
            <person name="Henrissat B."/>
            <person name="Piumi F."/>
            <person name="Ruiz-Duenas F.J."/>
            <person name="Martinez A.T."/>
            <person name="Grigoriev I.V."/>
            <person name="Riley R."/>
            <person name="Lipzen A."/>
            <person name="Berrin J.G."/>
            <person name="Master E.R."/>
            <person name="Rosso M.N."/>
        </authorList>
    </citation>
    <scope>NUCLEOTIDE SEQUENCE [LARGE SCALE GENOMIC DNA]</scope>
    <source>
        <strain evidence="4 5">BRFM310</strain>
    </source>
</reference>
<keyword evidence="3" id="KW-0732">Signal</keyword>
<feature type="compositionally biased region" description="Low complexity" evidence="1">
    <location>
        <begin position="116"/>
        <end position="185"/>
    </location>
</feature>
<evidence type="ECO:0000313" key="4">
    <source>
        <dbReference type="EMBL" id="OSD06555.1"/>
    </source>
</evidence>
<evidence type="ECO:0000313" key="5">
    <source>
        <dbReference type="Proteomes" id="UP000193067"/>
    </source>
</evidence>
<gene>
    <name evidence="4" type="ORF">PYCCODRAFT_945619</name>
</gene>
<dbReference type="STRING" id="1353009.A0A1Y2IZH6"/>
<keyword evidence="2" id="KW-0812">Transmembrane</keyword>
<dbReference type="OrthoDB" id="3362246at2759"/>
<feature type="region of interest" description="Disordered" evidence="1">
    <location>
        <begin position="110"/>
        <end position="185"/>
    </location>
</feature>
<dbReference type="PANTHER" id="PTHR37487">
    <property type="entry name" value="CHROMOSOME 1, WHOLE GENOME SHOTGUN SEQUENCE"/>
    <property type="match status" value="1"/>
</dbReference>
<protein>
    <submittedName>
        <fullName evidence="4">Uncharacterized protein</fullName>
    </submittedName>
</protein>
<keyword evidence="2" id="KW-0472">Membrane</keyword>
<keyword evidence="2" id="KW-1133">Transmembrane helix</keyword>
<sequence length="214" mass="20211">MKSFAALASAALLAVAVSAQQFTINTPNPPTVCVPVQLTWSGGTRIPLLPGNIFPGGHPEEQALQQYPNLEGTSFTWSTNITAGTLVGFQLTDHNGQIAQSSSVQIMSGPDTSCLTGGSSASSSAGSTGTTSAAAGTSTGTATAPAGSSTSAAGGSSAGSSAGSGTSHAASGTSASTSASASATGGSSNNGGFVNAASIGAVGVLSAVAALVLA</sequence>
<name>A0A1Y2IZH6_TRAC3</name>
<dbReference type="AlphaFoldDB" id="A0A1Y2IZH6"/>
<dbReference type="Proteomes" id="UP000193067">
    <property type="component" value="Unassembled WGS sequence"/>
</dbReference>
<dbReference type="PANTHER" id="PTHR37487:SF2">
    <property type="entry name" value="EXPRESSED PROTEIN"/>
    <property type="match status" value="1"/>
</dbReference>
<feature type="transmembrane region" description="Helical" evidence="2">
    <location>
        <begin position="192"/>
        <end position="213"/>
    </location>
</feature>
<feature type="signal peptide" evidence="3">
    <location>
        <begin position="1"/>
        <end position="19"/>
    </location>
</feature>
<feature type="chain" id="PRO_5011988282" evidence="3">
    <location>
        <begin position="20"/>
        <end position="214"/>
    </location>
</feature>
<accession>A0A1Y2IZH6</accession>
<keyword evidence="5" id="KW-1185">Reference proteome</keyword>
<organism evidence="4 5">
    <name type="scientific">Trametes coccinea (strain BRFM310)</name>
    <name type="common">Pycnoporus coccineus</name>
    <dbReference type="NCBI Taxonomy" id="1353009"/>
    <lineage>
        <taxon>Eukaryota</taxon>
        <taxon>Fungi</taxon>
        <taxon>Dikarya</taxon>
        <taxon>Basidiomycota</taxon>
        <taxon>Agaricomycotina</taxon>
        <taxon>Agaricomycetes</taxon>
        <taxon>Polyporales</taxon>
        <taxon>Polyporaceae</taxon>
        <taxon>Trametes</taxon>
    </lineage>
</organism>
<evidence type="ECO:0000256" key="1">
    <source>
        <dbReference type="SAM" id="MobiDB-lite"/>
    </source>
</evidence>
<proteinExistence type="predicted"/>
<evidence type="ECO:0000256" key="3">
    <source>
        <dbReference type="SAM" id="SignalP"/>
    </source>
</evidence>